<dbReference type="EMBL" id="JBHSGW010000025">
    <property type="protein sequence ID" value="MFC4740354.1"/>
    <property type="molecule type" value="Genomic_DNA"/>
</dbReference>
<reference evidence="2" key="1">
    <citation type="journal article" date="2019" name="Int. J. Syst. Evol. Microbiol.">
        <title>The Global Catalogue of Microorganisms (GCM) 10K type strain sequencing project: providing services to taxonomists for standard genome sequencing and annotation.</title>
        <authorList>
            <consortium name="The Broad Institute Genomics Platform"/>
            <consortium name="The Broad Institute Genome Sequencing Center for Infectious Disease"/>
            <person name="Wu L."/>
            <person name="Ma J."/>
        </authorList>
    </citation>
    <scope>NUCLEOTIDE SEQUENCE [LARGE SCALE GENOMIC DNA]</scope>
    <source>
        <strain evidence="2">CCUG 50349</strain>
    </source>
</reference>
<gene>
    <name evidence="1" type="ORF">ACFO3U_10150</name>
</gene>
<protein>
    <recommendedName>
        <fullName evidence="3">Sugar-binding protein</fullName>
    </recommendedName>
</protein>
<name>A0ABV9P8Q0_9FLAO</name>
<evidence type="ECO:0000313" key="2">
    <source>
        <dbReference type="Proteomes" id="UP001595885"/>
    </source>
</evidence>
<evidence type="ECO:0008006" key="3">
    <source>
        <dbReference type="Google" id="ProtNLM"/>
    </source>
</evidence>
<keyword evidence="2" id="KW-1185">Reference proteome</keyword>
<accession>A0ABV9P8Q0</accession>
<evidence type="ECO:0000313" key="1">
    <source>
        <dbReference type="EMBL" id="MFC4740354.1"/>
    </source>
</evidence>
<comment type="caution">
    <text evidence="1">The sequence shown here is derived from an EMBL/GenBank/DDBJ whole genome shotgun (WGS) entry which is preliminary data.</text>
</comment>
<proteinExistence type="predicted"/>
<sequence length="374" mass="44898">MKLYFLIILLIITSTVKSQVSNIDSIYGNIRHVREKVFDISNKENPRQIEIDEYSDSMILIPSSLNLTIYDSSFSGSNSGYENYEQFYNENGKIVKHIWYVKKDDFYKSKSYQYDEKNRVIREIDSSSNYVSYDKHYYEDFDNYTNENIISLNLNSNYFNHKIKQYKDNKVIRIKLIDEYGNITEFINDYNQNGKLKYTTLKNSETWKKNENGNWSYGVHDTIPNVFKSSIYEYDDKERLLKRLDYDYSAKNNYEKPILLHQLLYNYEDNKTTVKTIYESGNSSSSIYIYDKKNRIIEYHCCSDSISDSLIIKKYKYKKNQIISLQYISKEKDKTNIQKIDFKYKFDSNNNWIEIIKIVDGKEKSKRTREIEYY</sequence>
<organism evidence="1 2">
    <name type="scientific">Flavobacterium ponti</name>
    <dbReference type="NCBI Taxonomy" id="665133"/>
    <lineage>
        <taxon>Bacteria</taxon>
        <taxon>Pseudomonadati</taxon>
        <taxon>Bacteroidota</taxon>
        <taxon>Flavobacteriia</taxon>
        <taxon>Flavobacteriales</taxon>
        <taxon>Flavobacteriaceae</taxon>
        <taxon>Flavobacterium</taxon>
    </lineage>
</organism>
<dbReference type="RefSeq" id="WP_379741554.1">
    <property type="nucleotide sequence ID" value="NZ_JBHSGW010000025.1"/>
</dbReference>
<dbReference type="Proteomes" id="UP001595885">
    <property type="component" value="Unassembled WGS sequence"/>
</dbReference>